<dbReference type="EMBL" id="NIRI02000013">
    <property type="protein sequence ID" value="KAG5453010.1"/>
    <property type="molecule type" value="Genomic_DNA"/>
</dbReference>
<sequence>MKAYCPPVFQQHVDKVTVCRRHTYTDPVLISRMKYEVNLLATSYSAMSGVLKVHTGESRAVIGNNRVRRTVRCKSATKCEYGRRTRCSSNGHRFYPLGIRIDNHKHHTTFNRATIIHVHAAQRM</sequence>
<dbReference type="Proteomes" id="UP000286415">
    <property type="component" value="Unassembled WGS sequence"/>
</dbReference>
<comment type="caution">
    <text evidence="1">The sequence shown here is derived from an EMBL/GenBank/DDBJ whole genome shotgun (WGS) entry which is preliminary data.</text>
</comment>
<reference evidence="1 2" key="2">
    <citation type="journal article" date="2021" name="Genomics">
        <title>High-quality reference genome for Clonorchis sinensis.</title>
        <authorList>
            <person name="Young N.D."/>
            <person name="Stroehlein A.J."/>
            <person name="Kinkar L."/>
            <person name="Wang T."/>
            <person name="Sohn W.M."/>
            <person name="Chang B.C.H."/>
            <person name="Kaur P."/>
            <person name="Weisz D."/>
            <person name="Dudchenko O."/>
            <person name="Aiden E.L."/>
            <person name="Korhonen P.K."/>
            <person name="Gasser R.B."/>
        </authorList>
    </citation>
    <scope>NUCLEOTIDE SEQUENCE [LARGE SCALE GENOMIC DNA]</scope>
    <source>
        <strain evidence="1">Cs-k2</strain>
    </source>
</reference>
<evidence type="ECO:0000313" key="1">
    <source>
        <dbReference type="EMBL" id="KAG5453010.1"/>
    </source>
</evidence>
<reference evidence="1 2" key="1">
    <citation type="journal article" date="2018" name="Biotechnol. Adv.">
        <title>Improved genomic resources and new bioinformatic workflow for the carcinogenic parasite Clonorchis sinensis: Biotechnological implications.</title>
        <authorList>
            <person name="Wang D."/>
            <person name="Korhonen P.K."/>
            <person name="Gasser R.B."/>
            <person name="Young N.D."/>
        </authorList>
    </citation>
    <scope>NUCLEOTIDE SEQUENCE [LARGE SCALE GENOMIC DNA]</scope>
    <source>
        <strain evidence="1">Cs-k2</strain>
    </source>
</reference>
<organism evidence="1 2">
    <name type="scientific">Clonorchis sinensis</name>
    <name type="common">Chinese liver fluke</name>
    <dbReference type="NCBI Taxonomy" id="79923"/>
    <lineage>
        <taxon>Eukaryota</taxon>
        <taxon>Metazoa</taxon>
        <taxon>Spiralia</taxon>
        <taxon>Lophotrochozoa</taxon>
        <taxon>Platyhelminthes</taxon>
        <taxon>Trematoda</taxon>
        <taxon>Digenea</taxon>
        <taxon>Opisthorchiida</taxon>
        <taxon>Opisthorchiata</taxon>
        <taxon>Opisthorchiidae</taxon>
        <taxon>Clonorchis</taxon>
    </lineage>
</organism>
<evidence type="ECO:0000313" key="2">
    <source>
        <dbReference type="Proteomes" id="UP000286415"/>
    </source>
</evidence>
<name>A0A8T1MVA5_CLOSI</name>
<dbReference type="AlphaFoldDB" id="A0A8T1MVA5"/>
<gene>
    <name evidence="1" type="ORF">CSKR_204044</name>
</gene>
<protein>
    <submittedName>
        <fullName evidence="1">Uncharacterized protein</fullName>
    </submittedName>
</protein>
<accession>A0A8T1MVA5</accession>
<proteinExistence type="predicted"/>
<keyword evidence="2" id="KW-1185">Reference proteome</keyword>